<dbReference type="PANTHER" id="PTHR14009:SF13">
    <property type="entry name" value="LETM1 DOMAIN-CONTAINING PROTEIN 1"/>
    <property type="match status" value="1"/>
</dbReference>
<evidence type="ECO:0000256" key="5">
    <source>
        <dbReference type="ARBA" id="ARBA00023128"/>
    </source>
</evidence>
<keyword evidence="5 7" id="KW-0496">Mitochondrion</keyword>
<dbReference type="GO" id="GO:0005743">
    <property type="term" value="C:mitochondrial inner membrane"/>
    <property type="evidence" value="ECO:0007669"/>
    <property type="project" value="UniProtKB-SubCell"/>
</dbReference>
<comment type="subcellular location">
    <subcellularLocation>
        <location evidence="1">Mitochondrion inner membrane</location>
        <topology evidence="1">Single-pass membrane protein</topology>
    </subcellularLocation>
</comment>
<keyword evidence="6 8" id="KW-0472">Membrane</keyword>
<organism evidence="10 11">
    <name type="scientific">Macrosiphum euphorbiae</name>
    <name type="common">potato aphid</name>
    <dbReference type="NCBI Taxonomy" id="13131"/>
    <lineage>
        <taxon>Eukaryota</taxon>
        <taxon>Metazoa</taxon>
        <taxon>Ecdysozoa</taxon>
        <taxon>Arthropoda</taxon>
        <taxon>Hexapoda</taxon>
        <taxon>Insecta</taxon>
        <taxon>Pterygota</taxon>
        <taxon>Neoptera</taxon>
        <taxon>Paraneoptera</taxon>
        <taxon>Hemiptera</taxon>
        <taxon>Sternorrhyncha</taxon>
        <taxon>Aphidomorpha</taxon>
        <taxon>Aphidoidea</taxon>
        <taxon>Aphididae</taxon>
        <taxon>Macrosiphini</taxon>
        <taxon>Macrosiphum</taxon>
    </lineage>
</organism>
<gene>
    <name evidence="10" type="ORF">MEUPH1_LOCUS3287</name>
</gene>
<dbReference type="GO" id="GO:0030003">
    <property type="term" value="P:intracellular monoatomic cation homeostasis"/>
    <property type="evidence" value="ECO:0007669"/>
    <property type="project" value="TreeGrafter"/>
</dbReference>
<dbReference type="AlphaFoldDB" id="A0AAV0VT41"/>
<evidence type="ECO:0000256" key="2">
    <source>
        <dbReference type="ARBA" id="ARBA00022692"/>
    </source>
</evidence>
<dbReference type="InterPro" id="IPR033122">
    <property type="entry name" value="LETM1-like_RBD"/>
</dbReference>
<name>A0AAV0VT41_9HEMI</name>
<evidence type="ECO:0000313" key="10">
    <source>
        <dbReference type="EMBL" id="CAI6346372.1"/>
    </source>
</evidence>
<sequence length="402" mass="46620">MKYMISMCRCYAATNCRLLNFENRTYKNSRFFKNSVILQLPSKEPLKTDTKPPGVPPFISGSGVDYANPCLQSTEKKNASLNNTDVMHDNNLDNKQNMNESKILDDNNFTMRLVKRIEKWSPSTAKYARLSVLGTKYLYKDILVLLSAYNKYCSSDLSSLTYAELELKYRLPSQLFGLTPILIFCNIPFLDLLIFPIAFMFPKYLLSEHFWTDEQLKEYWIKDQKNNFEHNMKVFEHLSLMAEECSDDMLLKWFRVIECLGAGNVSPVEDIIQAIPVFTMFPYNFSSLPPQHIKVLLKMYNIHLGWGRRLRLKKLAQYIQLMDKAIESEGGPDKLNDKQLKWACLFRGLSPFSSSKETLALYLKDWIKISSKIDNDSLSCILHCQVLLALNRPENDILKKTE</sequence>
<reference evidence="10 11" key="1">
    <citation type="submission" date="2023-01" db="EMBL/GenBank/DDBJ databases">
        <authorList>
            <person name="Whitehead M."/>
        </authorList>
    </citation>
    <scope>NUCLEOTIDE SEQUENCE [LARGE SCALE GENOMIC DNA]</scope>
</reference>
<accession>A0AAV0VT41</accession>
<evidence type="ECO:0000256" key="6">
    <source>
        <dbReference type="ARBA" id="ARBA00023136"/>
    </source>
</evidence>
<dbReference type="PROSITE" id="PS51758">
    <property type="entry name" value="LETM1_RBD"/>
    <property type="match status" value="1"/>
</dbReference>
<keyword evidence="4 8" id="KW-1133">Transmembrane helix</keyword>
<feature type="domain" description="Letm1 RBD" evidence="9">
    <location>
        <begin position="215"/>
        <end position="402"/>
    </location>
</feature>
<dbReference type="InterPro" id="IPR044202">
    <property type="entry name" value="LETM1/MDM38-like"/>
</dbReference>
<evidence type="ECO:0000313" key="11">
    <source>
        <dbReference type="Proteomes" id="UP001160148"/>
    </source>
</evidence>
<evidence type="ECO:0000256" key="8">
    <source>
        <dbReference type="SAM" id="Phobius"/>
    </source>
</evidence>
<dbReference type="GO" id="GO:0043022">
    <property type="term" value="F:ribosome binding"/>
    <property type="evidence" value="ECO:0007669"/>
    <property type="project" value="InterPro"/>
</dbReference>
<keyword evidence="2 8" id="KW-0812">Transmembrane</keyword>
<evidence type="ECO:0000256" key="3">
    <source>
        <dbReference type="ARBA" id="ARBA00022792"/>
    </source>
</evidence>
<proteinExistence type="predicted"/>
<protein>
    <recommendedName>
        <fullName evidence="9">Letm1 RBD domain-containing protein</fullName>
    </recommendedName>
</protein>
<evidence type="ECO:0000259" key="9">
    <source>
        <dbReference type="PROSITE" id="PS51758"/>
    </source>
</evidence>
<dbReference type="PANTHER" id="PTHR14009">
    <property type="entry name" value="LEUCINE ZIPPER-EF-HAND CONTAINING TRANSMEMBRANE PROTEIN"/>
    <property type="match status" value="1"/>
</dbReference>
<dbReference type="Pfam" id="PF07766">
    <property type="entry name" value="LETM1_RBD"/>
    <property type="match status" value="1"/>
</dbReference>
<evidence type="ECO:0000256" key="7">
    <source>
        <dbReference type="PROSITE-ProRule" id="PRU01094"/>
    </source>
</evidence>
<evidence type="ECO:0000256" key="1">
    <source>
        <dbReference type="ARBA" id="ARBA00004434"/>
    </source>
</evidence>
<dbReference type="EMBL" id="CARXXK010000001">
    <property type="protein sequence ID" value="CAI6346372.1"/>
    <property type="molecule type" value="Genomic_DNA"/>
</dbReference>
<feature type="transmembrane region" description="Helical" evidence="8">
    <location>
        <begin position="175"/>
        <end position="201"/>
    </location>
</feature>
<keyword evidence="3" id="KW-0999">Mitochondrion inner membrane</keyword>
<dbReference type="Proteomes" id="UP001160148">
    <property type="component" value="Unassembled WGS sequence"/>
</dbReference>
<evidence type="ECO:0000256" key="4">
    <source>
        <dbReference type="ARBA" id="ARBA00022989"/>
    </source>
</evidence>
<keyword evidence="11" id="KW-1185">Reference proteome</keyword>
<comment type="caution">
    <text evidence="10">The sequence shown here is derived from an EMBL/GenBank/DDBJ whole genome shotgun (WGS) entry which is preliminary data.</text>
</comment>